<evidence type="ECO:0000313" key="2">
    <source>
        <dbReference type="Proteomes" id="UP001150581"/>
    </source>
</evidence>
<dbReference type="EMBL" id="JANBPG010004149">
    <property type="protein sequence ID" value="KAJ1877526.1"/>
    <property type="molecule type" value="Genomic_DNA"/>
</dbReference>
<comment type="caution">
    <text evidence="1">The sequence shown here is derived from an EMBL/GenBank/DDBJ whole genome shotgun (WGS) entry which is preliminary data.</text>
</comment>
<keyword evidence="2" id="KW-1185">Reference proteome</keyword>
<evidence type="ECO:0000313" key="1">
    <source>
        <dbReference type="EMBL" id="KAJ1877526.1"/>
    </source>
</evidence>
<name>A0ACC1HVV8_9FUNG</name>
<proteinExistence type="predicted"/>
<reference evidence="1" key="1">
    <citation type="submission" date="2022-07" db="EMBL/GenBank/DDBJ databases">
        <title>Phylogenomic reconstructions and comparative analyses of Kickxellomycotina fungi.</title>
        <authorList>
            <person name="Reynolds N.K."/>
            <person name="Stajich J.E."/>
            <person name="Barry K."/>
            <person name="Grigoriev I.V."/>
            <person name="Crous P."/>
            <person name="Smith M.E."/>
        </authorList>
    </citation>
    <scope>NUCLEOTIDE SEQUENCE</scope>
    <source>
        <strain evidence="1">Benny 63K</strain>
    </source>
</reference>
<dbReference type="Proteomes" id="UP001150581">
    <property type="component" value="Unassembled WGS sequence"/>
</dbReference>
<feature type="non-terminal residue" evidence="1">
    <location>
        <position position="235"/>
    </location>
</feature>
<accession>A0ACC1HVV8</accession>
<sequence length="235" mass="24709">MEDASQLLSATATTVSPTSGPTLSTAVNIVAGTALVAAVSVSAPDGGGIGSNSAVQDMITAAVSATLSTVAETATAAAAGSSLVETVQSTVVAETRHLISIQLPAFVQQLWTWQPTFMQGFILGQFSMLVLLIMAIKYILFEEPLGKKPLDEDEGPMAFSPMASAAAGDVEAKGRTIIQEGGFGLSKFMIFSRKPKDPPPDDLAEELTKMHKEILSRTGYDLLARRSESCDWLTV</sequence>
<gene>
    <name evidence="1" type="ORF">LPJ66_012084</name>
</gene>
<protein>
    <submittedName>
        <fullName evidence="1">Uncharacterized protein</fullName>
    </submittedName>
</protein>
<organism evidence="1 2">
    <name type="scientific">Kickxella alabastrina</name>
    <dbReference type="NCBI Taxonomy" id="61397"/>
    <lineage>
        <taxon>Eukaryota</taxon>
        <taxon>Fungi</taxon>
        <taxon>Fungi incertae sedis</taxon>
        <taxon>Zoopagomycota</taxon>
        <taxon>Kickxellomycotina</taxon>
        <taxon>Kickxellomycetes</taxon>
        <taxon>Kickxellales</taxon>
        <taxon>Kickxellaceae</taxon>
        <taxon>Kickxella</taxon>
    </lineage>
</organism>